<dbReference type="InterPro" id="IPR000847">
    <property type="entry name" value="LysR_HTH_N"/>
</dbReference>
<proteinExistence type="inferred from homology"/>
<dbReference type="EMBL" id="JBHTKR010000004">
    <property type="protein sequence ID" value="MFD1195327.1"/>
    <property type="molecule type" value="Genomic_DNA"/>
</dbReference>
<keyword evidence="7" id="KW-1185">Reference proteome</keyword>
<evidence type="ECO:0000256" key="1">
    <source>
        <dbReference type="ARBA" id="ARBA00009437"/>
    </source>
</evidence>
<feature type="domain" description="HTH lysR-type" evidence="5">
    <location>
        <begin position="6"/>
        <end position="63"/>
    </location>
</feature>
<dbReference type="Gene3D" id="1.10.10.10">
    <property type="entry name" value="Winged helix-like DNA-binding domain superfamily/Winged helix DNA-binding domain"/>
    <property type="match status" value="1"/>
</dbReference>
<gene>
    <name evidence="6" type="ORF">ACFQ3C_11660</name>
</gene>
<name>A0ABW3TGZ7_9RHOB</name>
<dbReference type="InterPro" id="IPR036390">
    <property type="entry name" value="WH_DNA-bd_sf"/>
</dbReference>
<dbReference type="Proteomes" id="UP001597151">
    <property type="component" value="Unassembled WGS sequence"/>
</dbReference>
<dbReference type="PANTHER" id="PTHR30537:SF74">
    <property type="entry name" value="HTH-TYPE TRANSCRIPTIONAL REGULATOR TRPI"/>
    <property type="match status" value="1"/>
</dbReference>
<accession>A0ABW3TGZ7</accession>
<reference evidence="7" key="1">
    <citation type="journal article" date="2019" name="Int. J. Syst. Evol. Microbiol.">
        <title>The Global Catalogue of Microorganisms (GCM) 10K type strain sequencing project: providing services to taxonomists for standard genome sequencing and annotation.</title>
        <authorList>
            <consortium name="The Broad Institute Genomics Platform"/>
            <consortium name="The Broad Institute Genome Sequencing Center for Infectious Disease"/>
            <person name="Wu L."/>
            <person name="Ma J."/>
        </authorList>
    </citation>
    <scope>NUCLEOTIDE SEQUENCE [LARGE SCALE GENOMIC DNA]</scope>
    <source>
        <strain evidence="7">CCUG 55328</strain>
    </source>
</reference>
<dbReference type="Pfam" id="PF03466">
    <property type="entry name" value="LysR_substrate"/>
    <property type="match status" value="1"/>
</dbReference>
<dbReference type="InterPro" id="IPR005119">
    <property type="entry name" value="LysR_subst-bd"/>
</dbReference>
<protein>
    <submittedName>
        <fullName evidence="6">LysR substrate-binding domain-containing protein</fullName>
    </submittedName>
</protein>
<evidence type="ECO:0000313" key="7">
    <source>
        <dbReference type="Proteomes" id="UP001597151"/>
    </source>
</evidence>
<dbReference type="InterPro" id="IPR058163">
    <property type="entry name" value="LysR-type_TF_proteobact-type"/>
</dbReference>
<dbReference type="RefSeq" id="WP_380791895.1">
    <property type="nucleotide sequence ID" value="NZ_JBHTKR010000004.1"/>
</dbReference>
<dbReference type="Pfam" id="PF00126">
    <property type="entry name" value="HTH_1"/>
    <property type="match status" value="1"/>
</dbReference>
<keyword evidence="4" id="KW-0804">Transcription</keyword>
<dbReference type="InterPro" id="IPR036388">
    <property type="entry name" value="WH-like_DNA-bd_sf"/>
</dbReference>
<comment type="similarity">
    <text evidence="1">Belongs to the LysR transcriptional regulatory family.</text>
</comment>
<dbReference type="PRINTS" id="PR00039">
    <property type="entry name" value="HTHLYSR"/>
</dbReference>
<dbReference type="Gene3D" id="3.40.190.10">
    <property type="entry name" value="Periplasmic binding protein-like II"/>
    <property type="match status" value="2"/>
</dbReference>
<keyword evidence="2" id="KW-0805">Transcription regulation</keyword>
<organism evidence="6 7">
    <name type="scientific">Seohaeicola saemankumensis</name>
    <dbReference type="NCBI Taxonomy" id="481181"/>
    <lineage>
        <taxon>Bacteria</taxon>
        <taxon>Pseudomonadati</taxon>
        <taxon>Pseudomonadota</taxon>
        <taxon>Alphaproteobacteria</taxon>
        <taxon>Rhodobacterales</taxon>
        <taxon>Roseobacteraceae</taxon>
        <taxon>Seohaeicola</taxon>
    </lineage>
</organism>
<evidence type="ECO:0000313" key="6">
    <source>
        <dbReference type="EMBL" id="MFD1195327.1"/>
    </source>
</evidence>
<comment type="caution">
    <text evidence="6">The sequence shown here is derived from an EMBL/GenBank/DDBJ whole genome shotgun (WGS) entry which is preliminary data.</text>
</comment>
<dbReference type="SUPFAM" id="SSF46785">
    <property type="entry name" value="Winged helix' DNA-binding domain"/>
    <property type="match status" value="1"/>
</dbReference>
<dbReference type="PANTHER" id="PTHR30537">
    <property type="entry name" value="HTH-TYPE TRANSCRIPTIONAL REGULATOR"/>
    <property type="match status" value="1"/>
</dbReference>
<dbReference type="SUPFAM" id="SSF53850">
    <property type="entry name" value="Periplasmic binding protein-like II"/>
    <property type="match status" value="1"/>
</dbReference>
<evidence type="ECO:0000256" key="2">
    <source>
        <dbReference type="ARBA" id="ARBA00023015"/>
    </source>
</evidence>
<keyword evidence="3" id="KW-0238">DNA-binding</keyword>
<sequence length="298" mass="31822">MTRPPPPLNLIRAFEASARHLSFTKAAGELGYTQAAISGQVRALEQYIGRDLFLRHARSLQLTEVGSAFLPTLRQSLAQIDAATDAIASGGRDRTVMVACPVSLAENWLPQAVASFHAAHPDIEVTIHGTVWETGEDPIADLTISVCRHDEVPPGARRLWPETLSLVCAPALADGCAHLSDLAALPRILVSGRQEYWSLMAQAGNDPALGQTDLATGAQFRSNSSNVALELAVQGLGVTIAVTSLARLYLDRGLLVEPFALRPESPWAYHVAPGSTRRTGAVSRMMAHLLECGAANVP</sequence>
<evidence type="ECO:0000256" key="3">
    <source>
        <dbReference type="ARBA" id="ARBA00023125"/>
    </source>
</evidence>
<dbReference type="PROSITE" id="PS50931">
    <property type="entry name" value="HTH_LYSR"/>
    <property type="match status" value="1"/>
</dbReference>
<evidence type="ECO:0000256" key="4">
    <source>
        <dbReference type="ARBA" id="ARBA00023163"/>
    </source>
</evidence>
<evidence type="ECO:0000259" key="5">
    <source>
        <dbReference type="PROSITE" id="PS50931"/>
    </source>
</evidence>